<dbReference type="Proteomes" id="UP000023152">
    <property type="component" value="Unassembled WGS sequence"/>
</dbReference>
<dbReference type="EMBL" id="ASPP01001001">
    <property type="protein sequence ID" value="ETO36107.1"/>
    <property type="molecule type" value="Genomic_DNA"/>
</dbReference>
<evidence type="ECO:0000256" key="1">
    <source>
        <dbReference type="SAM" id="Phobius"/>
    </source>
</evidence>
<accession>X6PEI6</accession>
<feature type="transmembrane region" description="Helical" evidence="1">
    <location>
        <begin position="184"/>
        <end position="201"/>
    </location>
</feature>
<evidence type="ECO:0000313" key="3">
    <source>
        <dbReference type="Proteomes" id="UP000023152"/>
    </source>
</evidence>
<dbReference type="AlphaFoldDB" id="X6PEI6"/>
<sequence length="322" mass="38114">MHKNVVLLNRLNETTKTLMSSLECEDRFTTSTCMLPMSGETIIGKCICFGRDDSTSFSNAVVLGTPDYFLFRQLLHVAEESIGEGILKSEFHVVEVCFVRNTIKNCNNSFFKFFCKKCENTQKNYKFTSFLINIYKLPIYILMKKKQSTLKKCFFYSDALHPATKKKENGVSPPSPQGEIMVCYIFIYLFLFFDIMIMCFAKQPQPYIKKNYLALVQRKTAGSKPHSVEKKIKMFIFFIFLFFIFFNKKYTYSSKIKFYFFSLKKLKNYFLCEYVIGAKREQFESFFYFFWDRVRLLGKVLEKELEKRDGKKIVEKILKNFI</sequence>
<evidence type="ECO:0000313" key="2">
    <source>
        <dbReference type="EMBL" id="ETO36107.1"/>
    </source>
</evidence>
<gene>
    <name evidence="2" type="ORF">RFI_00955</name>
</gene>
<keyword evidence="1" id="KW-1133">Transmembrane helix</keyword>
<keyword evidence="1" id="KW-0472">Membrane</keyword>
<proteinExistence type="predicted"/>
<organism evidence="2 3">
    <name type="scientific">Reticulomyxa filosa</name>
    <dbReference type="NCBI Taxonomy" id="46433"/>
    <lineage>
        <taxon>Eukaryota</taxon>
        <taxon>Sar</taxon>
        <taxon>Rhizaria</taxon>
        <taxon>Retaria</taxon>
        <taxon>Foraminifera</taxon>
        <taxon>Monothalamids</taxon>
        <taxon>Reticulomyxidae</taxon>
        <taxon>Reticulomyxa</taxon>
    </lineage>
</organism>
<keyword evidence="1" id="KW-0812">Transmembrane</keyword>
<reference evidence="2 3" key="1">
    <citation type="journal article" date="2013" name="Curr. Biol.">
        <title>The Genome of the Foraminiferan Reticulomyxa filosa.</title>
        <authorList>
            <person name="Glockner G."/>
            <person name="Hulsmann N."/>
            <person name="Schleicher M."/>
            <person name="Noegel A.A."/>
            <person name="Eichinger L."/>
            <person name="Gallinger C."/>
            <person name="Pawlowski J."/>
            <person name="Sierra R."/>
            <person name="Euteneuer U."/>
            <person name="Pillet L."/>
            <person name="Moustafa A."/>
            <person name="Platzer M."/>
            <person name="Groth M."/>
            <person name="Szafranski K."/>
            <person name="Schliwa M."/>
        </authorList>
    </citation>
    <scope>NUCLEOTIDE SEQUENCE [LARGE SCALE GENOMIC DNA]</scope>
</reference>
<protein>
    <submittedName>
        <fullName evidence="2">Uncharacterized protein</fullName>
    </submittedName>
</protein>
<feature type="transmembrane region" description="Helical" evidence="1">
    <location>
        <begin position="234"/>
        <end position="252"/>
    </location>
</feature>
<name>X6PEI6_RETFI</name>
<comment type="caution">
    <text evidence="2">The sequence shown here is derived from an EMBL/GenBank/DDBJ whole genome shotgun (WGS) entry which is preliminary data.</text>
</comment>
<keyword evidence="3" id="KW-1185">Reference proteome</keyword>